<comment type="caution">
    <text evidence="2">The sequence shown here is derived from an EMBL/GenBank/DDBJ whole genome shotgun (WGS) entry which is preliminary data.</text>
</comment>
<dbReference type="OrthoDB" id="394708at2"/>
<dbReference type="PATRIC" id="fig|1110504.5.peg.569"/>
<reference evidence="2 3" key="1">
    <citation type="journal article" date="2012" name="Appl. Environ. Microbiol.">
        <title>Emergence of Atypical Mycoplasma agalactiae Strains Harboring a New Prophage and Associated with an Alpine Wild Ungulate Mortality Episode.</title>
        <authorList>
            <person name="Tardy F."/>
            <person name="Baranowski E."/>
            <person name="Nouvel L.X."/>
            <person name="Mick V."/>
            <person name="Manso-Silvan L."/>
            <person name="Thiaucourt F."/>
            <person name="Thebault P."/>
            <person name="Breton M."/>
            <person name="Sirand-Pugnet P."/>
            <person name="Blanchard A."/>
            <person name="Garnier A."/>
            <person name="Gibert P."/>
            <person name="Game Y."/>
            <person name="Poumarat F."/>
            <person name="Citti C."/>
        </authorList>
    </citation>
    <scope>NUCLEOTIDE SEQUENCE [LARGE SCALE GENOMIC DNA]</scope>
    <source>
        <strain evidence="2 3">14628</strain>
    </source>
</reference>
<dbReference type="NCBIfam" id="TIGR02167">
    <property type="entry name" value="Liste_lipo_26"/>
    <property type="match status" value="3"/>
</dbReference>
<evidence type="ECO:0000256" key="1">
    <source>
        <dbReference type="SAM" id="MobiDB-lite"/>
    </source>
</evidence>
<gene>
    <name evidence="2" type="ORF">MAGb_5760</name>
</gene>
<evidence type="ECO:0000313" key="2">
    <source>
        <dbReference type="EMBL" id="EIN14959.1"/>
    </source>
</evidence>
<dbReference type="EMBL" id="AJPR01000011">
    <property type="protein sequence ID" value="EIN14959.1"/>
    <property type="molecule type" value="Genomic_DNA"/>
</dbReference>
<name>I5D5K0_MYCAA</name>
<proteinExistence type="predicted"/>
<dbReference type="GO" id="GO:0016020">
    <property type="term" value="C:membrane"/>
    <property type="evidence" value="ECO:0007669"/>
    <property type="project" value="InterPro"/>
</dbReference>
<dbReference type="STRING" id="1110504.MAGb_5760"/>
<accession>I5D5K0</accession>
<organism evidence="2 3">
    <name type="scientific">Mycoplasmopsis agalactiae 14628</name>
    <dbReference type="NCBI Taxonomy" id="1110504"/>
    <lineage>
        <taxon>Bacteria</taxon>
        <taxon>Bacillati</taxon>
        <taxon>Mycoplasmatota</taxon>
        <taxon>Mycoplasmoidales</taxon>
        <taxon>Metamycoplasmataceae</taxon>
        <taxon>Mycoplasmopsis</taxon>
    </lineage>
</organism>
<dbReference type="Proteomes" id="UP000003181">
    <property type="component" value="Unassembled WGS sequence"/>
</dbReference>
<dbReference type="AlphaFoldDB" id="I5D5K0"/>
<dbReference type="InterPro" id="IPR007880">
    <property type="entry name" value="Spiralin"/>
</dbReference>
<sequence>MDKPADMPTDTPLDMPSDQGEQNSAPKIIKTDISKLKLDITSTNNTSKNDVLEALKKQAGLENITESDFEFKLEKRALLNREGKIVIASNSDSELIDGKLEISINKLTEVTPKKHVYSADKTEVLEIGYDKHGKIEQFSRNVKKVPEILPEEVISLESAFDRNWSGTIQGLDKWDTSNIENMSKTFFGAVNFNTDISNWKTDKVKSMDFLFSGAKKFNKDLSKWNTSNVTNMKKMFQEAEVFDGNISSWNTQNVTDMSFMFDGAKVFNQDISSWNVDNVTTMEKMFQKASKFNKPIFKLVNPKVKNMQYMFYLAKEFNDSNISNWNTISVNDIKSMFRGADKFNQPLNWKTDNITDMSNAFADTPIFNGDITKWKTDKVIDMRGMFQNANSFNRDISDWNIKNVKNVSGMFTRAGSFSHSLKKWEFQDGVEHNNFANGSKIYNMQDKLPTFKPTKTK</sequence>
<evidence type="ECO:0000313" key="3">
    <source>
        <dbReference type="Proteomes" id="UP000003181"/>
    </source>
</evidence>
<dbReference type="Pfam" id="PF05215">
    <property type="entry name" value="Spiralin"/>
    <property type="match status" value="1"/>
</dbReference>
<dbReference type="InterPro" id="IPR005046">
    <property type="entry name" value="DUF285"/>
</dbReference>
<dbReference type="Pfam" id="PF03382">
    <property type="entry name" value="DUF285"/>
    <property type="match status" value="2"/>
</dbReference>
<feature type="region of interest" description="Disordered" evidence="1">
    <location>
        <begin position="1"/>
        <end position="27"/>
    </location>
</feature>
<dbReference type="InterPro" id="IPR011889">
    <property type="entry name" value="Liste_lipo_26"/>
</dbReference>
<protein>
    <submittedName>
        <fullName evidence="2">Uncharacterized protein</fullName>
    </submittedName>
</protein>
<dbReference type="RefSeq" id="WP_004024313.1">
    <property type="nucleotide sequence ID" value="NZ_AJPR01000011.1"/>
</dbReference>